<reference evidence="4 5" key="1">
    <citation type="journal article" date="2014" name="Science">
        <title>Plant genetics. Early allopolyploid evolution in the post-Neolithic Brassica napus oilseed genome.</title>
        <authorList>
            <person name="Chalhoub B."/>
            <person name="Denoeud F."/>
            <person name="Liu S."/>
            <person name="Parkin I.A."/>
            <person name="Tang H."/>
            <person name="Wang X."/>
            <person name="Chiquet J."/>
            <person name="Belcram H."/>
            <person name="Tong C."/>
            <person name="Samans B."/>
            <person name="Correa M."/>
            <person name="Da Silva C."/>
            <person name="Just J."/>
            <person name="Falentin C."/>
            <person name="Koh C.S."/>
            <person name="Le Clainche I."/>
            <person name="Bernard M."/>
            <person name="Bento P."/>
            <person name="Noel B."/>
            <person name="Labadie K."/>
            <person name="Alberti A."/>
            <person name="Charles M."/>
            <person name="Arnaud D."/>
            <person name="Guo H."/>
            <person name="Daviaud C."/>
            <person name="Alamery S."/>
            <person name="Jabbari K."/>
            <person name="Zhao M."/>
            <person name="Edger P.P."/>
            <person name="Chelaifa H."/>
            <person name="Tack D."/>
            <person name="Lassalle G."/>
            <person name="Mestiri I."/>
            <person name="Schnel N."/>
            <person name="Le Paslier M.C."/>
            <person name="Fan G."/>
            <person name="Renault V."/>
            <person name="Bayer P.E."/>
            <person name="Golicz A.A."/>
            <person name="Manoli S."/>
            <person name="Lee T.H."/>
            <person name="Thi V.H."/>
            <person name="Chalabi S."/>
            <person name="Hu Q."/>
            <person name="Fan C."/>
            <person name="Tollenaere R."/>
            <person name="Lu Y."/>
            <person name="Battail C."/>
            <person name="Shen J."/>
            <person name="Sidebottom C.H."/>
            <person name="Wang X."/>
            <person name="Canaguier A."/>
            <person name="Chauveau A."/>
            <person name="Berard A."/>
            <person name="Deniot G."/>
            <person name="Guan M."/>
            <person name="Liu Z."/>
            <person name="Sun F."/>
            <person name="Lim Y.P."/>
            <person name="Lyons E."/>
            <person name="Town C.D."/>
            <person name="Bancroft I."/>
            <person name="Wang X."/>
            <person name="Meng J."/>
            <person name="Ma J."/>
            <person name="Pires J.C."/>
            <person name="King G.J."/>
            <person name="Brunel D."/>
            <person name="Delourme R."/>
            <person name="Renard M."/>
            <person name="Aury J.M."/>
            <person name="Adams K.L."/>
            <person name="Batley J."/>
            <person name="Snowdon R.J."/>
            <person name="Tost J."/>
            <person name="Edwards D."/>
            <person name="Zhou Y."/>
            <person name="Hua W."/>
            <person name="Sharpe A.G."/>
            <person name="Paterson A.H."/>
            <person name="Guan C."/>
            <person name="Wincker P."/>
        </authorList>
    </citation>
    <scope>NUCLEOTIDE SEQUENCE [LARGE SCALE GENOMIC DNA]</scope>
    <source>
        <strain evidence="5">cv. Darmor-bzh</strain>
    </source>
</reference>
<evidence type="ECO:0000313" key="4">
    <source>
        <dbReference type="EMBL" id="CDY46867.1"/>
    </source>
</evidence>
<dbReference type="Proteomes" id="UP000028999">
    <property type="component" value="Unassembled WGS sequence"/>
</dbReference>
<dbReference type="InterPro" id="IPR057192">
    <property type="entry name" value="DUF7870"/>
</dbReference>
<dbReference type="STRING" id="3708.A0A078I9P4"/>
<organism evidence="4 5">
    <name type="scientific">Brassica napus</name>
    <name type="common">Rape</name>
    <dbReference type="NCBI Taxonomy" id="3708"/>
    <lineage>
        <taxon>Eukaryota</taxon>
        <taxon>Viridiplantae</taxon>
        <taxon>Streptophyta</taxon>
        <taxon>Embryophyta</taxon>
        <taxon>Tracheophyta</taxon>
        <taxon>Spermatophyta</taxon>
        <taxon>Magnoliopsida</taxon>
        <taxon>eudicotyledons</taxon>
        <taxon>Gunneridae</taxon>
        <taxon>Pentapetalae</taxon>
        <taxon>rosids</taxon>
        <taxon>malvids</taxon>
        <taxon>Brassicales</taxon>
        <taxon>Brassicaceae</taxon>
        <taxon>Brassiceae</taxon>
        <taxon>Brassica</taxon>
    </lineage>
</organism>
<evidence type="ECO:0000256" key="1">
    <source>
        <dbReference type="SAM" id="Phobius"/>
    </source>
</evidence>
<dbReference type="PaxDb" id="3708-A0A078I9P4"/>
<dbReference type="Pfam" id="PF25276">
    <property type="entry name" value="DUF7870"/>
    <property type="match status" value="1"/>
</dbReference>
<accession>A0A078I9P4</accession>
<keyword evidence="1" id="KW-0812">Transmembrane</keyword>
<reference evidence="4" key="2">
    <citation type="submission" date="2014-06" db="EMBL/GenBank/DDBJ databases">
        <authorList>
            <person name="Genoscope - CEA"/>
        </authorList>
    </citation>
    <scope>NUCLEOTIDE SEQUENCE</scope>
</reference>
<dbReference type="EMBL" id="LK032688">
    <property type="protein sequence ID" value="CDY46867.1"/>
    <property type="molecule type" value="Genomic_DNA"/>
</dbReference>
<dbReference type="PANTHER" id="PTHR33597:SF11">
    <property type="entry name" value="OS07G0620600 PROTEIN"/>
    <property type="match status" value="1"/>
</dbReference>
<reference evidence="3" key="3">
    <citation type="submission" date="2021-01" db="EMBL/GenBank/DDBJ databases">
        <authorList>
            <consortium name="Genoscope - CEA"/>
            <person name="William W."/>
        </authorList>
    </citation>
    <scope>NUCLEOTIDE SEQUENCE</scope>
</reference>
<dbReference type="AlphaFoldDB" id="A0A078I9P4"/>
<keyword evidence="5" id="KW-1185">Reference proteome</keyword>
<gene>
    <name evidence="4" type="primary">BnaC01g27710D</name>
    <name evidence="3" type="ORF">DARMORV10_C01P35760.1</name>
    <name evidence="4" type="ORF">GSBRNA2T00086320001</name>
</gene>
<proteinExistence type="predicted"/>
<keyword evidence="1" id="KW-0472">Membrane</keyword>
<dbReference type="Proteomes" id="UP001295469">
    <property type="component" value="Chromosome C01"/>
</dbReference>
<dbReference type="Gramene" id="CDY46867">
    <property type="protein sequence ID" value="CDY46867"/>
    <property type="gene ID" value="GSBRNA2T00086320001"/>
</dbReference>
<evidence type="ECO:0000313" key="3">
    <source>
        <dbReference type="EMBL" id="CAF2075321.1"/>
    </source>
</evidence>
<feature type="domain" description="DUF7870" evidence="2">
    <location>
        <begin position="272"/>
        <end position="448"/>
    </location>
</feature>
<dbReference type="PANTHER" id="PTHR33597">
    <property type="entry name" value="OS02G0760400 PROTEIN"/>
    <property type="match status" value="1"/>
</dbReference>
<name>A0A078I9P4_BRANA</name>
<dbReference type="EMBL" id="HG994365">
    <property type="protein sequence ID" value="CAF2075321.1"/>
    <property type="molecule type" value="Genomic_DNA"/>
</dbReference>
<sequence>MEIQRMRQLMSLWSNLKSSRVSLTAKIKKMVFVTVHDFHSMCHKHCHYLLKKRDHSSSSLGSTDSIFTASRSEVLTLFMRSMLLALLFLSFTWLSLLKYETDSTAASKLVESDQHELLPLLLNDLEKEGLFKIGDKALLLSGGDDEVTVTSYSQTVIETEVLFVSASDEETQSMLPSETFDFAFAHSRHIDSAEFLDRALKVGGILTVQLNLQDLPPNFLEHLNYEIVYMKSSEYTVMAMRKTGETEEKQGTVAPGRKLLTITEEEAKKNALSKLEDVLLEPPRAASRKSRTYLKRTRYLPDLMGDTMDLGSYSRRVFIDVGNGKGSSGTEWFVKNYPTRNLKFEMYKIKTVNDEMSLESENMGMTEWLKENVKEEEYVVMKAEAEVVEEMMRSKSIKMVDELFLECKPKGLGLRGRKMQSKTGKAYWECLALYGKLRDEGVAVHQWWG</sequence>
<evidence type="ECO:0000259" key="2">
    <source>
        <dbReference type="Pfam" id="PF25276"/>
    </source>
</evidence>
<keyword evidence="1" id="KW-1133">Transmembrane helix</keyword>
<feature type="transmembrane region" description="Helical" evidence="1">
    <location>
        <begin position="77"/>
        <end position="96"/>
    </location>
</feature>
<evidence type="ECO:0000313" key="5">
    <source>
        <dbReference type="Proteomes" id="UP000028999"/>
    </source>
</evidence>
<dbReference type="OMA" id="WWELMNA"/>
<protein>
    <submittedName>
        <fullName evidence="3">(rape) hypothetical protein</fullName>
    </submittedName>
    <submittedName>
        <fullName evidence="4">BnaC01g27710D protein</fullName>
    </submittedName>
</protein>